<dbReference type="AlphaFoldDB" id="A0A5C4SXA5"/>
<accession>A0A5C4SXA5</accession>
<evidence type="ECO:0008006" key="5">
    <source>
        <dbReference type="Google" id="ProtNLM"/>
    </source>
</evidence>
<evidence type="ECO:0000313" key="4">
    <source>
        <dbReference type="Proteomes" id="UP000307943"/>
    </source>
</evidence>
<evidence type="ECO:0000256" key="2">
    <source>
        <dbReference type="SAM" id="SignalP"/>
    </source>
</evidence>
<sequence>MVNKRVSKAVLPFLSFALILGACGSGGGGDAAKNSDPAQPPADKPKEPVTLTFYNPNSGDLKDDWMAQYGNAIQKKFPHITVNYVQSPDTNPAGHLANLLAAQEPIDVILNADTNHYRLITPFKFEYDMTE</sequence>
<organism evidence="3 4">
    <name type="scientific">Paenibacillus hemerocallicola</name>
    <dbReference type="NCBI Taxonomy" id="1172614"/>
    <lineage>
        <taxon>Bacteria</taxon>
        <taxon>Bacillati</taxon>
        <taxon>Bacillota</taxon>
        <taxon>Bacilli</taxon>
        <taxon>Bacillales</taxon>
        <taxon>Paenibacillaceae</taxon>
        <taxon>Paenibacillus</taxon>
    </lineage>
</organism>
<comment type="caution">
    <text evidence="3">The sequence shown here is derived from an EMBL/GenBank/DDBJ whole genome shotgun (WGS) entry which is preliminary data.</text>
</comment>
<dbReference type="SUPFAM" id="SSF53850">
    <property type="entry name" value="Periplasmic binding protein-like II"/>
    <property type="match status" value="1"/>
</dbReference>
<feature type="chain" id="PRO_5039413720" description="Extracellular solute-binding protein" evidence="2">
    <location>
        <begin position="25"/>
        <end position="131"/>
    </location>
</feature>
<protein>
    <recommendedName>
        <fullName evidence="5">Extracellular solute-binding protein</fullName>
    </recommendedName>
</protein>
<feature type="signal peptide" evidence="2">
    <location>
        <begin position="1"/>
        <end position="24"/>
    </location>
</feature>
<feature type="non-terminal residue" evidence="3">
    <location>
        <position position="131"/>
    </location>
</feature>
<dbReference type="PROSITE" id="PS51257">
    <property type="entry name" value="PROKAR_LIPOPROTEIN"/>
    <property type="match status" value="1"/>
</dbReference>
<proteinExistence type="predicted"/>
<name>A0A5C4SXA5_9BACL</name>
<keyword evidence="2" id="KW-0732">Signal</keyword>
<keyword evidence="4" id="KW-1185">Reference proteome</keyword>
<evidence type="ECO:0000256" key="1">
    <source>
        <dbReference type="SAM" id="MobiDB-lite"/>
    </source>
</evidence>
<reference evidence="3 4" key="1">
    <citation type="submission" date="2019-05" db="EMBL/GenBank/DDBJ databases">
        <title>We sequenced the genome of Paenibacillus hemerocallicola KCTC 33185 for further insight into its adaptation and study the phylogeny of Paenibacillus.</title>
        <authorList>
            <person name="Narsing Rao M.P."/>
        </authorList>
    </citation>
    <scope>NUCLEOTIDE SEQUENCE [LARGE SCALE GENOMIC DNA]</scope>
    <source>
        <strain evidence="3 4">KCTC 33185</strain>
    </source>
</reference>
<feature type="region of interest" description="Disordered" evidence="1">
    <location>
        <begin position="27"/>
        <end position="50"/>
    </location>
</feature>
<dbReference type="Proteomes" id="UP000307943">
    <property type="component" value="Unassembled WGS sequence"/>
</dbReference>
<dbReference type="Gene3D" id="3.40.190.10">
    <property type="entry name" value="Periplasmic binding protein-like II"/>
    <property type="match status" value="1"/>
</dbReference>
<gene>
    <name evidence="3" type="ORF">FE784_40125</name>
</gene>
<evidence type="ECO:0000313" key="3">
    <source>
        <dbReference type="EMBL" id="TNJ54012.1"/>
    </source>
</evidence>
<dbReference type="EMBL" id="VDCQ01000131">
    <property type="protein sequence ID" value="TNJ54012.1"/>
    <property type="molecule type" value="Genomic_DNA"/>
</dbReference>